<organism evidence="2 3">
    <name type="scientific">Stylonychia lemnae</name>
    <name type="common">Ciliate</name>
    <dbReference type="NCBI Taxonomy" id="5949"/>
    <lineage>
        <taxon>Eukaryota</taxon>
        <taxon>Sar</taxon>
        <taxon>Alveolata</taxon>
        <taxon>Ciliophora</taxon>
        <taxon>Intramacronucleata</taxon>
        <taxon>Spirotrichea</taxon>
        <taxon>Stichotrichia</taxon>
        <taxon>Sporadotrichida</taxon>
        <taxon>Oxytrichidae</taxon>
        <taxon>Stylonychinae</taxon>
        <taxon>Stylonychia</taxon>
    </lineage>
</organism>
<feature type="compositionally biased region" description="Polar residues" evidence="1">
    <location>
        <begin position="110"/>
        <end position="121"/>
    </location>
</feature>
<reference evidence="2 3" key="1">
    <citation type="submission" date="2014-06" db="EMBL/GenBank/DDBJ databases">
        <authorList>
            <person name="Swart Estienne"/>
        </authorList>
    </citation>
    <scope>NUCLEOTIDE SEQUENCE [LARGE SCALE GENOMIC DNA]</scope>
    <source>
        <strain evidence="2 3">130c</strain>
    </source>
</reference>
<feature type="region of interest" description="Disordered" evidence="1">
    <location>
        <begin position="94"/>
        <end position="131"/>
    </location>
</feature>
<feature type="region of interest" description="Disordered" evidence="1">
    <location>
        <begin position="289"/>
        <end position="312"/>
    </location>
</feature>
<keyword evidence="3" id="KW-1185">Reference proteome</keyword>
<dbReference type="Proteomes" id="UP000039865">
    <property type="component" value="Unassembled WGS sequence"/>
</dbReference>
<dbReference type="AlphaFoldDB" id="A0A077ZW03"/>
<gene>
    <name evidence="2" type="primary">Contig19227.g20383</name>
    <name evidence="2" type="ORF">STYLEM_1584</name>
</gene>
<feature type="compositionally biased region" description="Polar residues" evidence="1">
    <location>
        <begin position="414"/>
        <end position="431"/>
    </location>
</feature>
<dbReference type="InParanoid" id="A0A077ZW03"/>
<feature type="region of interest" description="Disordered" evidence="1">
    <location>
        <begin position="392"/>
        <end position="451"/>
    </location>
</feature>
<dbReference type="EMBL" id="CCKQ01001507">
    <property type="protein sequence ID" value="CDW72621.1"/>
    <property type="molecule type" value="Genomic_DNA"/>
</dbReference>
<feature type="region of interest" description="Disordered" evidence="1">
    <location>
        <begin position="717"/>
        <end position="736"/>
    </location>
</feature>
<evidence type="ECO:0000256" key="1">
    <source>
        <dbReference type="SAM" id="MobiDB-lite"/>
    </source>
</evidence>
<name>A0A077ZW03_STYLE</name>
<evidence type="ECO:0000313" key="2">
    <source>
        <dbReference type="EMBL" id="CDW72621.1"/>
    </source>
</evidence>
<proteinExistence type="predicted"/>
<evidence type="ECO:0000313" key="3">
    <source>
        <dbReference type="Proteomes" id="UP000039865"/>
    </source>
</evidence>
<accession>A0A077ZW03</accession>
<protein>
    <submittedName>
        <fullName evidence="2">Uncharacterized protein</fullName>
    </submittedName>
</protein>
<feature type="region of interest" description="Disordered" evidence="1">
    <location>
        <begin position="344"/>
        <end position="377"/>
    </location>
</feature>
<feature type="compositionally biased region" description="Polar residues" evidence="1">
    <location>
        <begin position="348"/>
        <end position="368"/>
    </location>
</feature>
<sequence>MQRSIINSPNAENRLKNYLNPPTLQEIDEQSSQNDFKNFRANFQGVNTQNFQGRGMFTPTNNHPMNSNFDSSQLSPQNIDQRGKNTHRKRMVELNSPSQNQIHAQPYTRKASQLTLESNRSGTTQGGGQQSFLNVNMNQQSIFNNNNSINVQSYNIASIDQIVETIYDSLDKLKSYLMISIKDQESRLSKEYEEKFDKIHQRLLELEKNQSIAGNAQQNVISPLKSSMRSFDHMLNDRGIVQQHSDVKIHSNKFVYPSMITVKSGQTELSQLRGMQNTTHQTTNASCSAITNAKKSQKSPDQKSSSYYNIKKNQPKVGERYLKSIQRKQYLKQNQHLSKFTLDCRDPQMNSTNNQIPVDSRMRQNVFSPNKPPQQLKISDYQLDACKKIEESEKDQRQLHQVSRKSLDKHDISKTSLNLTMDKSRRITNMSSKDRKSIGSQNNNDSRNLQSSKHYQSVENVDMQNQLQVLASSLSQEVLQQSEIYLTNITGRLNNRISPANMDNLLPVSIQPKSKFQLETNAFQQPLKTIVSRIGPSPMPNVSEYNCNSPIQSKQLPGNDSTVINKPEYSEFMESNNTSRILTSLEQKRQSQETYRNKKLSTGLEILRDKYLNTNLKSPSEVSNGDHQQKQNPRHIKNISSNYLTAQEQISANEQNSNNNKIILDNKNIIDQFENYFASSQEQLCEAVEMASSQHTQSHAINQQNQIKNFLKDLQHENEEVSQSFQTPEGEQKQRRKQNILQAYIDADLDSEIYNSNQNESHTLSIQAINIELDNVSEAQQSNIDDYGI</sequence>
<feature type="compositionally biased region" description="Polar residues" evidence="1">
    <location>
        <begin position="438"/>
        <end position="451"/>
    </location>
</feature>